<evidence type="ECO:0000313" key="1">
    <source>
        <dbReference type="EMBL" id="OGL77087.1"/>
    </source>
</evidence>
<comment type="caution">
    <text evidence="1">The sequence shown here is derived from an EMBL/GenBank/DDBJ whole genome shotgun (WGS) entry which is preliminary data.</text>
</comment>
<proteinExistence type="predicted"/>
<dbReference type="AlphaFoldDB" id="A0A1F7UHC0"/>
<protein>
    <submittedName>
        <fullName evidence="1">Uncharacterized protein</fullName>
    </submittedName>
</protein>
<gene>
    <name evidence="1" type="ORF">A3J43_00205</name>
</gene>
<evidence type="ECO:0000313" key="2">
    <source>
        <dbReference type="Proteomes" id="UP000176604"/>
    </source>
</evidence>
<dbReference type="EMBL" id="MGEF01000066">
    <property type="protein sequence ID" value="OGL77087.1"/>
    <property type="molecule type" value="Genomic_DNA"/>
</dbReference>
<name>A0A1F7UHC0_9BACT</name>
<dbReference type="Proteomes" id="UP000176604">
    <property type="component" value="Unassembled WGS sequence"/>
</dbReference>
<reference evidence="1 2" key="1">
    <citation type="journal article" date="2016" name="Nat. Commun.">
        <title>Thousands of microbial genomes shed light on interconnected biogeochemical processes in an aquifer system.</title>
        <authorList>
            <person name="Anantharaman K."/>
            <person name="Brown C.T."/>
            <person name="Hug L.A."/>
            <person name="Sharon I."/>
            <person name="Castelle C.J."/>
            <person name="Probst A.J."/>
            <person name="Thomas B.C."/>
            <person name="Singh A."/>
            <person name="Wilkins M.J."/>
            <person name="Karaoz U."/>
            <person name="Brodie E.L."/>
            <person name="Williams K.H."/>
            <person name="Hubbard S.S."/>
            <person name="Banfield J.F."/>
        </authorList>
    </citation>
    <scope>NUCLEOTIDE SEQUENCE [LARGE SCALE GENOMIC DNA]</scope>
</reference>
<accession>A0A1F7UHC0</accession>
<organism evidence="1 2">
    <name type="scientific">Candidatus Uhrbacteria bacterium RIFCSPHIGHO2_12_FULL_54_23</name>
    <dbReference type="NCBI Taxonomy" id="1802397"/>
    <lineage>
        <taxon>Bacteria</taxon>
        <taxon>Candidatus Uhriibacteriota</taxon>
    </lineage>
</organism>
<sequence length="171" mass="19536">MKDMSFNFDAKSIYEGNQKVVFMSYTTNGYPGPNRIRFEVERKDFRAENAIPVLKIRIPSTESSDGEDIQFIGKPEAGVAVVLPLRHDTFSGETTFLFWGGCFYEPRYETIRPQAIGLEEGIGEIWTIEKLIGFEERNMTPYIFGLMLNMLPGAPPPGIQTEEIVKRFLQR</sequence>